<evidence type="ECO:0000313" key="2">
    <source>
        <dbReference type="EMBL" id="MBA5246035.1"/>
    </source>
</evidence>
<dbReference type="KEGG" id="cbau:H1R16_00745"/>
<protein>
    <submittedName>
        <fullName evidence="3">ABC transporter substrate-binding protein</fullName>
    </submittedName>
</protein>
<dbReference type="EMBL" id="JACEUX010000001">
    <property type="protein sequence ID" value="MBA5246035.1"/>
    <property type="molecule type" value="Genomic_DNA"/>
</dbReference>
<reference evidence="5" key="2">
    <citation type="submission" date="2020-07" db="EMBL/GenBank/DDBJ databases">
        <title>Flavobacterium sp. xlx-214.</title>
        <authorList>
            <person name="Yang C."/>
        </authorList>
    </citation>
    <scope>NUCLEOTIDE SEQUENCE [LARGE SCALE GENOMIC DNA]</scope>
    <source>
        <strain evidence="5">CX-624</strain>
    </source>
</reference>
<evidence type="ECO:0000259" key="1">
    <source>
        <dbReference type="PROSITE" id="PS50983"/>
    </source>
</evidence>
<proteinExistence type="predicted"/>
<dbReference type="Pfam" id="PF01497">
    <property type="entry name" value="Peripla_BP_2"/>
    <property type="match status" value="1"/>
</dbReference>
<sequence length="348" mass="39290">MKAKIFQIIAVFFILACSKKTVEGAEGWTVVSETVKYRQNSDILTLETGGSTYNLPLTKLPYRRVVLLNASLVGYFTELGMEESIAGISSPEYIYSPKIHQLLNAGEIRNVGNEQKYNVEKIIALKPDAVFTNRIAVFQNTYELLEKNGITVIFLDEYLEKDALSKSRYLLVVGKLMGQQEQAQKKYEKIKNSYGSLVVLASEVKNRPAVLANEMYGSQWYLPGGHSIIAGLIEDANGNYINAGSKSEGSEALSFEEVYARSKNAEVWVNAGNHKSRQDLLRTNLNYSKMNVFTSGKIYTVTQKERRKSNDYFESGVVRADLVLKDYIRIFHPDLLPGYDLTYHKELK</sequence>
<reference evidence="2" key="3">
    <citation type="submission" date="2020-07" db="EMBL/GenBank/DDBJ databases">
        <authorList>
            <person name="Yang C."/>
        </authorList>
    </citation>
    <scope>NUCLEOTIDE SEQUENCE</scope>
    <source>
        <strain evidence="2">Cx-624</strain>
    </source>
</reference>
<dbReference type="AlphaFoldDB" id="A0A7D7LQL3"/>
<dbReference type="GO" id="GO:0071281">
    <property type="term" value="P:cellular response to iron ion"/>
    <property type="evidence" value="ECO:0007669"/>
    <property type="project" value="TreeGrafter"/>
</dbReference>
<name>A0A7D7LQL3_9FLAO</name>
<evidence type="ECO:0000313" key="3">
    <source>
        <dbReference type="EMBL" id="QMS98574.1"/>
    </source>
</evidence>
<dbReference type="Gene3D" id="3.40.50.1980">
    <property type="entry name" value="Nitrogenase molybdenum iron protein domain"/>
    <property type="match status" value="2"/>
</dbReference>
<gene>
    <name evidence="3" type="ORF">H1R16_00745</name>
    <name evidence="2" type="ORF">H2507_02525</name>
</gene>
<dbReference type="InterPro" id="IPR050902">
    <property type="entry name" value="ABC_Transporter_SBP"/>
</dbReference>
<dbReference type="InterPro" id="IPR002491">
    <property type="entry name" value="ABC_transptr_periplasmic_BD"/>
</dbReference>
<dbReference type="PROSITE" id="PS51257">
    <property type="entry name" value="PROKAR_LIPOPROTEIN"/>
    <property type="match status" value="1"/>
</dbReference>
<accession>A0A7D7LQL3</accession>
<dbReference type="PANTHER" id="PTHR30535:SF34">
    <property type="entry name" value="MOLYBDATE-BINDING PROTEIN MOLA"/>
    <property type="match status" value="1"/>
</dbReference>
<dbReference type="PROSITE" id="PS50983">
    <property type="entry name" value="FE_B12_PBP"/>
    <property type="match status" value="1"/>
</dbReference>
<evidence type="ECO:0000313" key="4">
    <source>
        <dbReference type="Proteomes" id="UP000515349"/>
    </source>
</evidence>
<feature type="domain" description="Fe/B12 periplasmic-binding" evidence="1">
    <location>
        <begin position="64"/>
        <end position="335"/>
    </location>
</feature>
<dbReference type="Proteomes" id="UP000515349">
    <property type="component" value="Chromosome"/>
</dbReference>
<dbReference type="SUPFAM" id="SSF53807">
    <property type="entry name" value="Helical backbone' metal receptor"/>
    <property type="match status" value="1"/>
</dbReference>
<dbReference type="RefSeq" id="WP_181886139.1">
    <property type="nucleotide sequence ID" value="NZ_CP059472.1"/>
</dbReference>
<dbReference type="EMBL" id="CP059472">
    <property type="protein sequence ID" value="QMS98574.1"/>
    <property type="molecule type" value="Genomic_DNA"/>
</dbReference>
<evidence type="ECO:0000313" key="5">
    <source>
        <dbReference type="Proteomes" id="UP000539710"/>
    </source>
</evidence>
<dbReference type="Proteomes" id="UP000539710">
    <property type="component" value="Unassembled WGS sequence"/>
</dbReference>
<organism evidence="3 4">
    <name type="scientific">Marnyiella aurantia</name>
    <dbReference type="NCBI Taxonomy" id="2758037"/>
    <lineage>
        <taxon>Bacteria</taxon>
        <taxon>Pseudomonadati</taxon>
        <taxon>Bacteroidota</taxon>
        <taxon>Flavobacteriia</taxon>
        <taxon>Flavobacteriales</taxon>
        <taxon>Weeksellaceae</taxon>
        <taxon>Marnyiella</taxon>
    </lineage>
</organism>
<reference evidence="3 4" key="1">
    <citation type="submission" date="2020-07" db="EMBL/GenBank/DDBJ databases">
        <title>Chryseobacterium sp.cx-624.</title>
        <authorList>
            <person name="Yang C."/>
        </authorList>
    </citation>
    <scope>NUCLEOTIDE SEQUENCE [LARGE SCALE GENOMIC DNA]</scope>
    <source>
        <strain evidence="4">cx-624</strain>
        <strain evidence="3">Cx-624</strain>
    </source>
</reference>
<dbReference type="PANTHER" id="PTHR30535">
    <property type="entry name" value="VITAMIN B12-BINDING PROTEIN"/>
    <property type="match status" value="1"/>
</dbReference>
<keyword evidence="5" id="KW-1185">Reference proteome</keyword>